<organism evidence="2 3">
    <name type="scientific">Planomicrobium stackebrandtii</name>
    <dbReference type="NCBI Taxonomy" id="253160"/>
    <lineage>
        <taxon>Bacteria</taxon>
        <taxon>Bacillati</taxon>
        <taxon>Bacillota</taxon>
        <taxon>Bacilli</taxon>
        <taxon>Bacillales</taxon>
        <taxon>Caryophanaceae</taxon>
        <taxon>Planomicrobium</taxon>
    </lineage>
</organism>
<dbReference type="EMBL" id="JAUSWB010000001">
    <property type="protein sequence ID" value="MDQ0427732.1"/>
    <property type="molecule type" value="Genomic_DNA"/>
</dbReference>
<proteinExistence type="predicted"/>
<dbReference type="RefSeq" id="WP_308786000.1">
    <property type="nucleotide sequence ID" value="NZ_JAUSWB010000001.1"/>
</dbReference>
<feature type="compositionally biased region" description="Polar residues" evidence="1">
    <location>
        <begin position="56"/>
        <end position="70"/>
    </location>
</feature>
<gene>
    <name evidence="2" type="ORF">QOZ98_000557</name>
</gene>
<accession>A0ABU0GT38</accession>
<protein>
    <submittedName>
        <fullName evidence="2">Uncharacterized protein</fullName>
    </submittedName>
</protein>
<reference evidence="2 3" key="1">
    <citation type="submission" date="2023-07" db="EMBL/GenBank/DDBJ databases">
        <title>Genomic Encyclopedia of Type Strains, Phase IV (KMG-IV): sequencing the most valuable type-strain genomes for metagenomic binning, comparative biology and taxonomic classification.</title>
        <authorList>
            <person name="Goeker M."/>
        </authorList>
    </citation>
    <scope>NUCLEOTIDE SEQUENCE [LARGE SCALE GENOMIC DNA]</scope>
    <source>
        <strain evidence="2 3">DSM 16419</strain>
    </source>
</reference>
<sequence>MPVESKRLLPLFGVQLQRPVPRVASAFPEMAEERHYRQGFQRLSGQTRALPLFSVQTPTASSSGHKSTQLCGKERHFADLPYARQS</sequence>
<evidence type="ECO:0000313" key="3">
    <source>
        <dbReference type="Proteomes" id="UP001241988"/>
    </source>
</evidence>
<comment type="caution">
    <text evidence="2">The sequence shown here is derived from an EMBL/GenBank/DDBJ whole genome shotgun (WGS) entry which is preliminary data.</text>
</comment>
<evidence type="ECO:0000313" key="2">
    <source>
        <dbReference type="EMBL" id="MDQ0427732.1"/>
    </source>
</evidence>
<keyword evidence="3" id="KW-1185">Reference proteome</keyword>
<feature type="region of interest" description="Disordered" evidence="1">
    <location>
        <begin position="56"/>
        <end position="86"/>
    </location>
</feature>
<name>A0ABU0GT38_9BACL</name>
<dbReference type="Proteomes" id="UP001241988">
    <property type="component" value="Unassembled WGS sequence"/>
</dbReference>
<evidence type="ECO:0000256" key="1">
    <source>
        <dbReference type="SAM" id="MobiDB-lite"/>
    </source>
</evidence>